<organism evidence="3">
    <name type="scientific">Physcomitrium patens</name>
    <name type="common">Spreading-leaved earth moss</name>
    <name type="synonym">Physcomitrella patens</name>
    <dbReference type="NCBI Taxonomy" id="3218"/>
    <lineage>
        <taxon>Eukaryota</taxon>
        <taxon>Viridiplantae</taxon>
        <taxon>Streptophyta</taxon>
        <taxon>Embryophyta</taxon>
        <taxon>Bryophyta</taxon>
        <taxon>Bryophytina</taxon>
        <taxon>Bryopsida</taxon>
        <taxon>Funariidae</taxon>
        <taxon>Funariales</taxon>
        <taxon>Funariaceae</taxon>
        <taxon>Physcomitrium</taxon>
    </lineage>
</organism>
<proteinExistence type="inferred from homology"/>
<dbReference type="Gramene" id="Pp3c7_20660V3.1">
    <property type="protein sequence ID" value="Pp3c7_20660V3.1"/>
    <property type="gene ID" value="Pp3c7_20660"/>
</dbReference>
<dbReference type="RefSeq" id="XP_024381416.1">
    <property type="nucleotide sequence ID" value="XM_024525648.2"/>
</dbReference>
<dbReference type="EnsemblPlants" id="Pp3c7_20660V3.2">
    <property type="protein sequence ID" value="Pp3c7_20660V3.2"/>
    <property type="gene ID" value="Pp3c7_20660"/>
</dbReference>
<feature type="compositionally biased region" description="Basic residues" evidence="2">
    <location>
        <begin position="11"/>
        <end position="21"/>
    </location>
</feature>
<dbReference type="InterPro" id="IPR003750">
    <property type="entry name" value="Put_MeTrfase-C9orf114-like"/>
</dbReference>
<feature type="compositionally biased region" description="Basic and acidic residues" evidence="2">
    <location>
        <begin position="122"/>
        <end position="133"/>
    </location>
</feature>
<keyword evidence="5" id="KW-1185">Reference proteome</keyword>
<dbReference type="SUPFAM" id="SSF75217">
    <property type="entry name" value="alpha/beta knot"/>
    <property type="match status" value="1"/>
</dbReference>
<feature type="compositionally biased region" description="Basic and acidic residues" evidence="2">
    <location>
        <begin position="83"/>
        <end position="92"/>
    </location>
</feature>
<gene>
    <name evidence="4" type="primary">LOC112285110</name>
    <name evidence="3" type="ORF">PHYPA_010627</name>
</gene>
<dbReference type="CDD" id="cd18086">
    <property type="entry name" value="HsC9orf114-like"/>
    <property type="match status" value="1"/>
</dbReference>
<dbReference type="PANTHER" id="PTHR12150:SF13">
    <property type="entry name" value="METHYLTRANSFERASE C9ORF114-RELATED"/>
    <property type="match status" value="1"/>
</dbReference>
<dbReference type="OrthoDB" id="361029at2759"/>
<reference evidence="3 5" key="1">
    <citation type="journal article" date="2008" name="Science">
        <title>The Physcomitrella genome reveals evolutionary insights into the conquest of land by plants.</title>
        <authorList>
            <person name="Rensing S."/>
            <person name="Lang D."/>
            <person name="Zimmer A."/>
            <person name="Terry A."/>
            <person name="Salamov A."/>
            <person name="Shapiro H."/>
            <person name="Nishiyama T."/>
            <person name="Perroud P.-F."/>
            <person name="Lindquist E."/>
            <person name="Kamisugi Y."/>
            <person name="Tanahashi T."/>
            <person name="Sakakibara K."/>
            <person name="Fujita T."/>
            <person name="Oishi K."/>
            <person name="Shin-I T."/>
            <person name="Kuroki Y."/>
            <person name="Toyoda A."/>
            <person name="Suzuki Y."/>
            <person name="Hashimoto A."/>
            <person name="Yamaguchi K."/>
            <person name="Sugano A."/>
            <person name="Kohara Y."/>
            <person name="Fujiyama A."/>
            <person name="Anterola A."/>
            <person name="Aoki S."/>
            <person name="Ashton N."/>
            <person name="Barbazuk W.B."/>
            <person name="Barker E."/>
            <person name="Bennetzen J."/>
            <person name="Bezanilla M."/>
            <person name="Blankenship R."/>
            <person name="Cho S.H."/>
            <person name="Dutcher S."/>
            <person name="Estelle M."/>
            <person name="Fawcett J.A."/>
            <person name="Gundlach H."/>
            <person name="Hanada K."/>
            <person name="Heyl A."/>
            <person name="Hicks K.A."/>
            <person name="Hugh J."/>
            <person name="Lohr M."/>
            <person name="Mayer K."/>
            <person name="Melkozernov A."/>
            <person name="Murata T."/>
            <person name="Nelson D."/>
            <person name="Pils B."/>
            <person name="Prigge M."/>
            <person name="Reiss B."/>
            <person name="Renner T."/>
            <person name="Rombauts S."/>
            <person name="Rushton P."/>
            <person name="Sanderfoot A."/>
            <person name="Schween G."/>
            <person name="Shiu S.-H."/>
            <person name="Stueber K."/>
            <person name="Theodoulou F.L."/>
            <person name="Tu H."/>
            <person name="Van de Peer Y."/>
            <person name="Verrier P.J."/>
            <person name="Waters E."/>
            <person name="Wood A."/>
            <person name="Yang L."/>
            <person name="Cove D."/>
            <person name="Cuming A."/>
            <person name="Hasebe M."/>
            <person name="Lucas S."/>
            <person name="Mishler D.B."/>
            <person name="Reski R."/>
            <person name="Grigoriev I."/>
            <person name="Quatrano R.S."/>
            <person name="Boore J.L."/>
        </authorList>
    </citation>
    <scope>NUCLEOTIDE SEQUENCE [LARGE SCALE GENOMIC DNA]</scope>
    <source>
        <strain evidence="4 5">cv. Gransden 2004</strain>
    </source>
</reference>
<dbReference type="GeneID" id="112285110"/>
<dbReference type="InterPro" id="IPR029028">
    <property type="entry name" value="Alpha/beta_knot_MTases"/>
</dbReference>
<dbReference type="Gene3D" id="3.40.1280.10">
    <property type="match status" value="1"/>
</dbReference>
<dbReference type="InterPro" id="IPR012340">
    <property type="entry name" value="NA-bd_OB-fold"/>
</dbReference>
<dbReference type="Proteomes" id="UP000006727">
    <property type="component" value="Chromosome 7"/>
</dbReference>
<dbReference type="EMBL" id="ABEU02000007">
    <property type="protein sequence ID" value="PNR51440.1"/>
    <property type="molecule type" value="Genomic_DNA"/>
</dbReference>
<evidence type="ECO:0000313" key="3">
    <source>
        <dbReference type="EMBL" id="PNR51440.1"/>
    </source>
</evidence>
<feature type="compositionally biased region" description="Basic and acidic residues" evidence="2">
    <location>
        <begin position="22"/>
        <end position="54"/>
    </location>
</feature>
<evidence type="ECO:0000313" key="5">
    <source>
        <dbReference type="Proteomes" id="UP000006727"/>
    </source>
</evidence>
<dbReference type="KEGG" id="ppp:112285110"/>
<feature type="compositionally biased region" description="Basic residues" evidence="2">
    <location>
        <begin position="55"/>
        <end position="64"/>
    </location>
</feature>
<dbReference type="AlphaFoldDB" id="A0A2K1KCC7"/>
<evidence type="ECO:0000313" key="4">
    <source>
        <dbReference type="EnsemblPlants" id="Pp3c7_20660V3.1"/>
    </source>
</evidence>
<dbReference type="OMA" id="FFPIHKD"/>
<protein>
    <submittedName>
        <fullName evidence="3 4">Uncharacterized protein</fullName>
    </submittedName>
</protein>
<dbReference type="EnsemblPlants" id="Pp3c7_20660V3.1">
    <property type="protein sequence ID" value="Pp3c7_20660V3.1"/>
    <property type="gene ID" value="Pp3c7_20660"/>
</dbReference>
<dbReference type="PANTHER" id="PTHR12150">
    <property type="entry name" value="CLASS IV SAM-BINDING METHYLTRANSFERASE-RELATED"/>
    <property type="match status" value="1"/>
</dbReference>
<sequence>MAEHSPNPKANPKHRKGKKTKRQSEEVQLLEHDDDANHGTAAKSERLEVEQTERKPHHKKKQSKRRIEESEPDASDATVHVRLNGEESERSGKKAKKKKQKKQKAVSEEGKGVEVVNGSDGNEEKTEQSRVVEGEDAAGNGGEREGVDAVADVALPSGRFTISMAVAGSIVDNAQSLVLASRLAGQIARAAAIFRIDEIVVFDDGDEGSRVPKWSEGATETSGSFLCRLLKYMETPQYLRLTLCPKHRSLQCAGSLPPLDVPHQARKHEWIPYREGAVTTKPPSPGGGSCVNVGLFEDVVIRQNLQPGTRVTVKMGESRPNPGEQRILEVVPKSEPRDKGHYWGYAVRHASSLSTAISESPFPNGYDYVIGTSEHGVKVSSSELVLPKFKHLLVVFGGVAGLEESKELDKTIEVSDVRDLFNIYLNVCPGQGSRTIRTEEAILISLQYLQDPLMRALGLSFSSWCS</sequence>
<evidence type="ECO:0000256" key="2">
    <source>
        <dbReference type="SAM" id="MobiDB-lite"/>
    </source>
</evidence>
<dbReference type="STRING" id="3218.A0A2K1KCC7"/>
<dbReference type="PaxDb" id="3218-PP1S2_341V6.1"/>
<dbReference type="Gene3D" id="2.40.50.140">
    <property type="entry name" value="Nucleic acid-binding proteins"/>
    <property type="match status" value="1"/>
</dbReference>
<reference evidence="4" key="3">
    <citation type="submission" date="2020-12" db="UniProtKB">
        <authorList>
            <consortium name="EnsemblPlants"/>
        </authorList>
    </citation>
    <scope>IDENTIFICATION</scope>
</reference>
<accession>A0A2K1KCC7</accession>
<feature type="region of interest" description="Disordered" evidence="2">
    <location>
        <begin position="1"/>
        <end position="144"/>
    </location>
</feature>
<dbReference type="FunCoup" id="A0A2K1KCC7">
    <property type="interactions" value="3644"/>
</dbReference>
<dbReference type="Pfam" id="PF02598">
    <property type="entry name" value="Methyltrn_RNA_3"/>
    <property type="match status" value="1"/>
</dbReference>
<dbReference type="Gramene" id="Pp3c7_20660V3.2">
    <property type="protein sequence ID" value="Pp3c7_20660V3.2"/>
    <property type="gene ID" value="Pp3c7_20660"/>
</dbReference>
<feature type="compositionally biased region" description="Basic residues" evidence="2">
    <location>
        <begin position="93"/>
        <end position="104"/>
    </location>
</feature>
<name>A0A2K1KCC7_PHYPA</name>
<reference evidence="3 5" key="2">
    <citation type="journal article" date="2018" name="Plant J.">
        <title>The Physcomitrella patens chromosome-scale assembly reveals moss genome structure and evolution.</title>
        <authorList>
            <person name="Lang D."/>
            <person name="Ullrich K.K."/>
            <person name="Murat F."/>
            <person name="Fuchs J."/>
            <person name="Jenkins J."/>
            <person name="Haas F.B."/>
            <person name="Piednoel M."/>
            <person name="Gundlach H."/>
            <person name="Van Bel M."/>
            <person name="Meyberg R."/>
            <person name="Vives C."/>
            <person name="Morata J."/>
            <person name="Symeonidi A."/>
            <person name="Hiss M."/>
            <person name="Muchero W."/>
            <person name="Kamisugi Y."/>
            <person name="Saleh O."/>
            <person name="Blanc G."/>
            <person name="Decker E.L."/>
            <person name="van Gessel N."/>
            <person name="Grimwood J."/>
            <person name="Hayes R.D."/>
            <person name="Graham S.W."/>
            <person name="Gunter L.E."/>
            <person name="McDaniel S.F."/>
            <person name="Hoernstein S.N.W."/>
            <person name="Larsson A."/>
            <person name="Li F.W."/>
            <person name="Perroud P.F."/>
            <person name="Phillips J."/>
            <person name="Ranjan P."/>
            <person name="Rokshar D.S."/>
            <person name="Rothfels C.J."/>
            <person name="Schneider L."/>
            <person name="Shu S."/>
            <person name="Stevenson D.W."/>
            <person name="Thummler F."/>
            <person name="Tillich M."/>
            <person name="Villarreal Aguilar J.C."/>
            <person name="Widiez T."/>
            <person name="Wong G.K."/>
            <person name="Wymore A."/>
            <person name="Zhang Y."/>
            <person name="Zimmer A.D."/>
            <person name="Quatrano R.S."/>
            <person name="Mayer K.F.X."/>
            <person name="Goodstein D."/>
            <person name="Casacuberta J.M."/>
            <person name="Vandepoele K."/>
            <person name="Reski R."/>
            <person name="Cuming A.C."/>
            <person name="Tuskan G.A."/>
            <person name="Maumus F."/>
            <person name="Salse J."/>
            <person name="Schmutz J."/>
            <person name="Rensing S.A."/>
        </authorList>
    </citation>
    <scope>NUCLEOTIDE SEQUENCE [LARGE SCALE GENOMIC DNA]</scope>
    <source>
        <strain evidence="4 5">cv. Gransden 2004</strain>
    </source>
</reference>
<dbReference type="InterPro" id="IPR029026">
    <property type="entry name" value="tRNA_m1G_MTases_N"/>
</dbReference>
<dbReference type="SUPFAM" id="SSF50249">
    <property type="entry name" value="Nucleic acid-binding proteins"/>
    <property type="match status" value="1"/>
</dbReference>
<comment type="similarity">
    <text evidence="1">Belongs to the class IV-like SAM-binding methyltransferase superfamily.</text>
</comment>
<evidence type="ECO:0000256" key="1">
    <source>
        <dbReference type="ARBA" id="ARBA00009841"/>
    </source>
</evidence>